<dbReference type="InterPro" id="IPR046186">
    <property type="entry name" value="DUF6214"/>
</dbReference>
<feature type="region of interest" description="Disordered" evidence="1">
    <location>
        <begin position="189"/>
        <end position="228"/>
    </location>
</feature>
<evidence type="ECO:0000313" key="3">
    <source>
        <dbReference type="Proteomes" id="UP000386281"/>
    </source>
</evidence>
<dbReference type="Proteomes" id="UP000386281">
    <property type="component" value="Unassembled WGS sequence"/>
</dbReference>
<organism evidence="2 3">
    <name type="scientific">Brevibacterium casei</name>
    <dbReference type="NCBI Taxonomy" id="33889"/>
    <lineage>
        <taxon>Bacteria</taxon>
        <taxon>Bacillati</taxon>
        <taxon>Actinomycetota</taxon>
        <taxon>Actinomycetes</taxon>
        <taxon>Micrococcales</taxon>
        <taxon>Brevibacteriaceae</taxon>
        <taxon>Brevibacterium</taxon>
    </lineage>
</organism>
<dbReference type="EMBL" id="CAACXN010000005">
    <property type="protein sequence ID" value="VEW10367.1"/>
    <property type="molecule type" value="Genomic_DNA"/>
</dbReference>
<dbReference type="AlphaFoldDB" id="A0A449CYG0"/>
<name>A0A449CYG0_9MICO</name>
<feature type="compositionally biased region" description="Basic and acidic residues" evidence="1">
    <location>
        <begin position="189"/>
        <end position="221"/>
    </location>
</feature>
<evidence type="ECO:0000313" key="2">
    <source>
        <dbReference type="EMBL" id="VEW10367.1"/>
    </source>
</evidence>
<protein>
    <submittedName>
        <fullName evidence="2">Uncharacterized protein</fullName>
    </submittedName>
</protein>
<dbReference type="Pfam" id="PF19720">
    <property type="entry name" value="DUF6214"/>
    <property type="match status" value="1"/>
</dbReference>
<accession>A0A449CYG0</accession>
<proteinExistence type="predicted"/>
<gene>
    <name evidence="2" type="ORF">NCTC12391_00161</name>
</gene>
<sequence length="228" mass="25154">MDEAWRDSPGSATDHLVEVAPGVWVEPHVDYEIADIEGITGTIVFAARRGGFECVSLELHHGGEAITSEKLRAIPIGKIAREVLQREAMAVDPGEDLPLMNPTDLGKIPDNLLRTWPRGDTSVLLSRVAFVYELAQALGDYPVSAVQKATGKSRATANRMVSAAREKGFIRDRADDEIQQAFADQFHAGDKDALRKSRDEHQERLDAMHERIATELSREDANDVQTEA</sequence>
<reference evidence="2 3" key="1">
    <citation type="submission" date="2019-02" db="EMBL/GenBank/DDBJ databases">
        <authorList>
            <consortium name="Pathogen Informatics"/>
        </authorList>
    </citation>
    <scope>NUCLEOTIDE SEQUENCE [LARGE SCALE GENOMIC DNA]</scope>
    <source>
        <strain evidence="2 3">3012STDY7078520</strain>
    </source>
</reference>
<evidence type="ECO:0000256" key="1">
    <source>
        <dbReference type="SAM" id="MobiDB-lite"/>
    </source>
</evidence>